<reference evidence="3" key="1">
    <citation type="submission" date="2020-03" db="EMBL/GenBank/DDBJ databases">
        <title>Castanea mollissima Vanexum genome sequencing.</title>
        <authorList>
            <person name="Staton M."/>
        </authorList>
    </citation>
    <scope>NUCLEOTIDE SEQUENCE</scope>
    <source>
        <tissue evidence="3">Leaf</tissue>
    </source>
</reference>
<dbReference type="PANTHER" id="PTHR31189">
    <property type="entry name" value="OS03G0336100 PROTEIN-RELATED"/>
    <property type="match status" value="1"/>
</dbReference>
<dbReference type="InterPro" id="IPR006045">
    <property type="entry name" value="Cupin_1"/>
</dbReference>
<dbReference type="InterPro" id="IPR014710">
    <property type="entry name" value="RmlC-like_jellyroll"/>
</dbReference>
<dbReference type="InterPro" id="IPR011051">
    <property type="entry name" value="RmlC_Cupin_sf"/>
</dbReference>
<dbReference type="OrthoDB" id="1912756at2759"/>
<feature type="region of interest" description="Disordered" evidence="1">
    <location>
        <begin position="163"/>
        <end position="188"/>
    </location>
</feature>
<dbReference type="SUPFAM" id="SSF51182">
    <property type="entry name" value="RmlC-like cupins"/>
    <property type="match status" value="2"/>
</dbReference>
<feature type="compositionally biased region" description="Basic residues" evidence="1">
    <location>
        <begin position="178"/>
        <end position="188"/>
    </location>
</feature>
<accession>A0A8J4VYC3</accession>
<evidence type="ECO:0000256" key="1">
    <source>
        <dbReference type="SAM" id="MobiDB-lite"/>
    </source>
</evidence>
<evidence type="ECO:0000313" key="4">
    <source>
        <dbReference type="Proteomes" id="UP000737018"/>
    </source>
</evidence>
<dbReference type="AlphaFoldDB" id="A0A8J4VYC3"/>
<proteinExistence type="predicted"/>
<dbReference type="Proteomes" id="UP000737018">
    <property type="component" value="Unassembled WGS sequence"/>
</dbReference>
<name>A0A8J4VYC3_9ROSI</name>
<dbReference type="Gene3D" id="2.60.120.10">
    <property type="entry name" value="Jelly Rolls"/>
    <property type="match status" value="2"/>
</dbReference>
<protein>
    <recommendedName>
        <fullName evidence="2">Cupin type-1 domain-containing protein</fullName>
    </recommendedName>
</protein>
<feature type="domain" description="Cupin type-1" evidence="2">
    <location>
        <begin position="105"/>
        <end position="262"/>
    </location>
</feature>
<dbReference type="PANTHER" id="PTHR31189:SF13">
    <property type="entry name" value="CUPINCIN"/>
    <property type="match status" value="1"/>
</dbReference>
<keyword evidence="4" id="KW-1185">Reference proteome</keyword>
<dbReference type="InterPro" id="IPR050253">
    <property type="entry name" value="Seed_Storage-Functional"/>
</dbReference>
<dbReference type="EMBL" id="JRKL02001097">
    <property type="protein sequence ID" value="KAF3966074.1"/>
    <property type="molecule type" value="Genomic_DNA"/>
</dbReference>
<evidence type="ECO:0000313" key="3">
    <source>
        <dbReference type="EMBL" id="KAF3966074.1"/>
    </source>
</evidence>
<dbReference type="SMART" id="SM00835">
    <property type="entry name" value="Cupin_1"/>
    <property type="match status" value="1"/>
</dbReference>
<dbReference type="Pfam" id="PF00190">
    <property type="entry name" value="Cupin_1"/>
    <property type="match status" value="1"/>
</dbReference>
<organism evidence="3 4">
    <name type="scientific">Castanea mollissima</name>
    <name type="common">Chinese chestnut</name>
    <dbReference type="NCBI Taxonomy" id="60419"/>
    <lineage>
        <taxon>Eukaryota</taxon>
        <taxon>Viridiplantae</taxon>
        <taxon>Streptophyta</taxon>
        <taxon>Embryophyta</taxon>
        <taxon>Tracheophyta</taxon>
        <taxon>Spermatophyta</taxon>
        <taxon>Magnoliopsida</taxon>
        <taxon>eudicotyledons</taxon>
        <taxon>Gunneridae</taxon>
        <taxon>Pentapetalae</taxon>
        <taxon>rosids</taxon>
        <taxon>fabids</taxon>
        <taxon>Fagales</taxon>
        <taxon>Fagaceae</taxon>
        <taxon>Castanea</taxon>
    </lineage>
</organism>
<comment type="caution">
    <text evidence="3">The sequence shown here is derived from an EMBL/GenBank/DDBJ whole genome shotgun (WGS) entry which is preliminary data.</text>
</comment>
<evidence type="ECO:0000259" key="2">
    <source>
        <dbReference type="SMART" id="SM00835"/>
    </source>
</evidence>
<dbReference type="CDD" id="cd02245">
    <property type="entry name" value="cupin_7S_vicilin-like_C"/>
    <property type="match status" value="1"/>
</dbReference>
<sequence>MSIVSDEDRKSFNLECGDVIRVPMGTPFYMINRDENEKLYVVKILQTISIPGHFEVISMSPYSFFNSCGVGIQWTRWRRPPESFYTAFSREVLQATLKADGFQLDKLFHKQRKGSIMKQGGRYHIGIGRDLYSMVGPIYYSKATKISVIVEGEGYFEMACPHLSSSRSRGQRGGRGSSRPRKSSTRYRKVSGALRPGVVFVTPASHPFVVIASRNSDLKVVCFEINAKGNIRYHLAGKGNVMNKLEKEAKELAFNLPAREVESIFNLQDGDLFFQGPKEREEEYGRAFE</sequence>
<gene>
    <name evidence="3" type="ORF">CMV_009796</name>
</gene>